<dbReference type="EMBL" id="JACAZH010000009">
    <property type="protein sequence ID" value="KAF7358825.1"/>
    <property type="molecule type" value="Genomic_DNA"/>
</dbReference>
<feature type="region of interest" description="Disordered" evidence="1">
    <location>
        <begin position="299"/>
        <end position="318"/>
    </location>
</feature>
<reference evidence="2" key="1">
    <citation type="submission" date="2020-05" db="EMBL/GenBank/DDBJ databases">
        <title>Mycena genomes resolve the evolution of fungal bioluminescence.</title>
        <authorList>
            <person name="Tsai I.J."/>
        </authorList>
    </citation>
    <scope>NUCLEOTIDE SEQUENCE</scope>
    <source>
        <strain evidence="2">160909Yilan</strain>
    </source>
</reference>
<evidence type="ECO:0000313" key="3">
    <source>
        <dbReference type="Proteomes" id="UP000623467"/>
    </source>
</evidence>
<accession>A0A8H7D290</accession>
<organism evidence="2 3">
    <name type="scientific">Mycena sanguinolenta</name>
    <dbReference type="NCBI Taxonomy" id="230812"/>
    <lineage>
        <taxon>Eukaryota</taxon>
        <taxon>Fungi</taxon>
        <taxon>Dikarya</taxon>
        <taxon>Basidiomycota</taxon>
        <taxon>Agaricomycotina</taxon>
        <taxon>Agaricomycetes</taxon>
        <taxon>Agaricomycetidae</taxon>
        <taxon>Agaricales</taxon>
        <taxon>Marasmiineae</taxon>
        <taxon>Mycenaceae</taxon>
        <taxon>Mycena</taxon>
    </lineage>
</organism>
<evidence type="ECO:0000313" key="2">
    <source>
        <dbReference type="EMBL" id="KAF7358825.1"/>
    </source>
</evidence>
<keyword evidence="3" id="KW-1185">Reference proteome</keyword>
<dbReference type="Proteomes" id="UP000623467">
    <property type="component" value="Unassembled WGS sequence"/>
</dbReference>
<evidence type="ECO:0000256" key="1">
    <source>
        <dbReference type="SAM" id="MobiDB-lite"/>
    </source>
</evidence>
<comment type="caution">
    <text evidence="2">The sequence shown here is derived from an EMBL/GenBank/DDBJ whole genome shotgun (WGS) entry which is preliminary data.</text>
</comment>
<name>A0A8H7D290_9AGAR</name>
<protein>
    <submittedName>
        <fullName evidence="2">Uncharacterized protein</fullName>
    </submittedName>
</protein>
<gene>
    <name evidence="2" type="ORF">MSAN_01222100</name>
</gene>
<dbReference type="AlphaFoldDB" id="A0A8H7D290"/>
<sequence length="339" mass="36509">MTRDAIPSIPDRTPPLFEELLTDVRLVPAAIRGSFSLNAAHSVHLRFTFTSPSCRSLCCRRGTKALDLGVPALPHSALRHTTVPIVIVYTSILLACSRSSPSLTYVSGTQRNVGQPWIGQPTVYPISERRGLYGESTICVGSGMTRKAQGSSASARRDALRAGLVHAALRHIILRERHEVVTSRDITSSACGAARCVRPSAEINSAYLELLQKRKRTCSVGIIIVSVICLTATPTAFRGRAMKATLSIPPRILTSSPSMSVPSGSSTPGASASAYAARTASILVSVVVLSRLEPLTPDASALERTPTEDGKTRRKQEHRCRAQAPVLLLSRLELEFFMS</sequence>
<proteinExistence type="predicted"/>